<dbReference type="SMR" id="A0A7M6UD74"/>
<dbReference type="GO" id="GO:0008270">
    <property type="term" value="F:zinc ion binding"/>
    <property type="evidence" value="ECO:0007669"/>
    <property type="project" value="InterPro"/>
</dbReference>
<dbReference type="InterPro" id="IPR006619">
    <property type="entry name" value="PGRP_domain_met/bac"/>
</dbReference>
<dbReference type="Gene3D" id="3.40.80.10">
    <property type="entry name" value="Peptidoglycan recognition protein-like"/>
    <property type="match status" value="1"/>
</dbReference>
<reference evidence="11" key="5">
    <citation type="submission" date="2021-01" db="UniProtKB">
        <authorList>
            <consortium name="EnsemblMetazoa"/>
        </authorList>
    </citation>
    <scope>IDENTIFICATION</scope>
    <source>
        <strain evidence="11">DH4</strain>
    </source>
</reference>
<dbReference type="InterPro" id="IPR036505">
    <property type="entry name" value="Amidase/PGRP_sf"/>
</dbReference>
<dbReference type="RefSeq" id="NP_001157188.1">
    <property type="nucleotide sequence ID" value="NM_001163716.1"/>
</dbReference>
<feature type="signal peptide" evidence="8">
    <location>
        <begin position="1"/>
        <end position="19"/>
    </location>
</feature>
<evidence type="ECO:0000313" key="11">
    <source>
        <dbReference type="EnsemblMetazoa" id="NP_001157188"/>
    </source>
</evidence>
<dbReference type="SMART" id="SM00644">
    <property type="entry name" value="Ami_2"/>
    <property type="match status" value="1"/>
</dbReference>
<evidence type="ECO:0000256" key="5">
    <source>
        <dbReference type="ARBA" id="ARBA00023157"/>
    </source>
</evidence>
<evidence type="ECO:0000256" key="8">
    <source>
        <dbReference type="SAM" id="SignalP"/>
    </source>
</evidence>
<evidence type="ECO:0000256" key="3">
    <source>
        <dbReference type="ARBA" id="ARBA00022729"/>
    </source>
</evidence>
<dbReference type="KEGG" id="ame:412484"/>
<reference evidence="13" key="4">
    <citation type="journal article" date="2014" name="BMC Genomics">
        <title>Finding the missing honey bee genes: lessons learned from a genome upgrade.</title>
        <authorList>
            <consortium name="HGSC production teams"/>
            <consortium name="Honey Bee Genome Sequencing Consortium"/>
            <person name="Elsik C.G."/>
            <person name="Worley K.C."/>
            <person name="Bennett A.K."/>
            <person name="Beye M."/>
            <person name="Camara F."/>
            <person name="Childers C.P."/>
            <person name="de Graaf D.C."/>
            <person name="Debyser G."/>
            <person name="Deng J."/>
            <person name="Devreese B."/>
            <person name="Elhaik E."/>
            <person name="Evans J.D."/>
            <person name="Foster L.J."/>
            <person name="Graur D."/>
            <person name="Guigo R."/>
            <person name="Hoff K.J."/>
            <person name="Holder M.E."/>
            <person name="Hudson M.E."/>
            <person name="Hunt G.J."/>
            <person name="Jiang H."/>
            <person name="Joshi V."/>
            <person name="Khetani R.S."/>
            <person name="Kosarev P."/>
            <person name="Kovar C.L."/>
            <person name="Ma J."/>
            <person name="Maleszka R."/>
            <person name="Moritz R.F."/>
            <person name="Munoz-Torres M.C."/>
            <person name="Murphy T.D."/>
            <person name="Muzny D.M."/>
            <person name="Newsham I.F."/>
            <person name="Reese J.T."/>
            <person name="Robertson H.M."/>
            <person name="Robinson G.E."/>
            <person name="Rueppell O."/>
            <person name="Solovyev V."/>
            <person name="Stanke M."/>
            <person name="Stolle E."/>
            <person name="Tsuruda J.M."/>
            <person name="Vaerenbergh M.V."/>
            <person name="Waterhouse R.M."/>
            <person name="Weaver D.B."/>
            <person name="Whitfield C.W."/>
            <person name="Wu Y."/>
            <person name="Zdobnov E.M."/>
            <person name="Zhang L."/>
            <person name="Zhu D."/>
            <person name="Gibbs R.A."/>
        </authorList>
    </citation>
    <scope>NUCLEOTIDE SEQUENCE</scope>
</reference>
<dbReference type="OMA" id="ICTEGRF"/>
<feature type="chain" id="PRO_5035543993" description="Peptidoglycan-recognition protein" evidence="8 13">
    <location>
        <begin position="20"/>
        <end position="194"/>
    </location>
</feature>
<dbReference type="InterPro" id="IPR002502">
    <property type="entry name" value="Amidase_domain"/>
</dbReference>
<reference evidence="13" key="6">
    <citation type="submission" date="2025-04" db="UniProtKB">
        <authorList>
            <consortium name="RefSeq"/>
        </authorList>
    </citation>
    <scope>IDENTIFICATION</scope>
</reference>
<dbReference type="InterPro" id="IPR017331">
    <property type="entry name" value="Peptidoglycan_recognition"/>
</dbReference>
<evidence type="ECO:0000256" key="7">
    <source>
        <dbReference type="PIRSR" id="PIRSR037945-1"/>
    </source>
</evidence>
<dbReference type="PIRSF" id="PIRSF037945">
    <property type="entry name" value="PGRPs"/>
    <property type="match status" value="1"/>
</dbReference>
<feature type="domain" description="Peptidoglycan recognition protein family" evidence="10">
    <location>
        <begin position="28"/>
        <end position="172"/>
    </location>
</feature>
<evidence type="ECO:0000259" key="9">
    <source>
        <dbReference type="SMART" id="SM00644"/>
    </source>
</evidence>
<dbReference type="OrthoDB" id="10001926at2759"/>
<evidence type="ECO:0000256" key="6">
    <source>
        <dbReference type="PIRNR" id="PIRNR037945"/>
    </source>
</evidence>
<dbReference type="InterPro" id="IPR015510">
    <property type="entry name" value="PGRP"/>
</dbReference>
<dbReference type="GO" id="GO:0009253">
    <property type="term" value="P:peptidoglycan catabolic process"/>
    <property type="evidence" value="ECO:0007669"/>
    <property type="project" value="InterPro"/>
</dbReference>
<evidence type="ECO:0000256" key="1">
    <source>
        <dbReference type="ARBA" id="ARBA00007553"/>
    </source>
</evidence>
<keyword evidence="5" id="KW-1015">Disulfide bond</keyword>
<organism evidence="11">
    <name type="scientific">Apis mellifera</name>
    <name type="common">Honeybee</name>
    <dbReference type="NCBI Taxonomy" id="7460"/>
    <lineage>
        <taxon>Eukaryota</taxon>
        <taxon>Metazoa</taxon>
        <taxon>Ecdysozoa</taxon>
        <taxon>Arthropoda</taxon>
        <taxon>Hexapoda</taxon>
        <taxon>Insecta</taxon>
        <taxon>Pterygota</taxon>
        <taxon>Neoptera</taxon>
        <taxon>Endopterygota</taxon>
        <taxon>Hymenoptera</taxon>
        <taxon>Apocrita</taxon>
        <taxon>Aculeata</taxon>
        <taxon>Apoidea</taxon>
        <taxon>Anthophila</taxon>
        <taxon>Apidae</taxon>
        <taxon>Apis</taxon>
    </lineage>
</organism>
<name>A0A7M6UD74_APIME</name>
<accession>A0A8B6WZE8</accession>
<evidence type="ECO:0000313" key="12">
    <source>
        <dbReference type="Proteomes" id="UP000005203"/>
    </source>
</evidence>
<reference evidence="13" key="1">
    <citation type="journal article" date="2002" name="Genome Res.">
        <title>Annotated expressed sequence tags and cDNA microarrays for studies of brain and behavior in the honey bee.</title>
        <authorList>
            <person name="Whitfield C.W."/>
            <person name="Band M.R."/>
            <person name="Bonaldo M.F."/>
            <person name="Kumar C.G."/>
            <person name="Liu L."/>
            <person name="Pardinas J.R."/>
            <person name="Robertson H.M."/>
            <person name="Soares M.B."/>
            <person name="Robinson G.E."/>
        </authorList>
    </citation>
    <scope>NUCLEOTIDE SEQUENCE</scope>
</reference>
<sequence length="194" mass="21551">MTKLIAVLFLLVNCQILFCSVHETPVRPRIISRSEWGARKPTTTIRALAQNPPPFVIIHHSATDSCITQAICNARVRSFQNYHIDEKGWGDIGYQFLVGEDGNIYEGRGWDKHGAHSISYNSKSIGICIIGNFVGHTPNAAAIEATKNLISYGVAIGKIQSNYTLLGHRQTTRTSCPGDSLYELIKTWPHWSSI</sequence>
<dbReference type="GO" id="GO:0008745">
    <property type="term" value="F:N-acetylmuramoyl-L-alanine amidase activity"/>
    <property type="evidence" value="ECO:0007669"/>
    <property type="project" value="InterPro"/>
</dbReference>
<comment type="similarity">
    <text evidence="1 6">Belongs to the N-acetylmuramoyl-L-alanine amidase 2 family.</text>
</comment>
<reference evidence="13" key="2">
    <citation type="journal article" date="2006" name="Nature">
        <title>Insights into social insects from the genome of the honeybee Apis mellifera.</title>
        <authorList>
            <consortium name="Honeybee Genome Sequencing Consortium"/>
        </authorList>
    </citation>
    <scope>NUCLEOTIDE SEQUENCE</scope>
</reference>
<feature type="domain" description="N-acetylmuramoyl-L-alanine amidase" evidence="9">
    <location>
        <begin position="42"/>
        <end position="178"/>
    </location>
</feature>
<protein>
    <recommendedName>
        <fullName evidence="6">Peptidoglycan-recognition protein</fullName>
    </recommendedName>
</protein>
<reference evidence="13" key="3">
    <citation type="journal article" date="2009" name="Mol. Biol. Evol.">
        <title>Rapid evolution of immune proteins in social insects.</title>
        <authorList>
            <person name="Viljakainen L."/>
            <person name="Evans J.D."/>
            <person name="Hasselmann M."/>
            <person name="Rueppell O."/>
            <person name="Tingek S."/>
            <person name="Pamilo P."/>
        </authorList>
    </citation>
    <scope>NUCLEOTIDE SEQUENCE</scope>
</reference>
<dbReference type="Proteomes" id="UP000005203">
    <property type="component" value="Linkage group LG13"/>
</dbReference>
<gene>
    <name evidence="11" type="primary">412484</name>
    <name evidence="13" type="synonym">Pgrp-s2</name>
</gene>
<evidence type="ECO:0000256" key="4">
    <source>
        <dbReference type="ARBA" id="ARBA00022859"/>
    </source>
</evidence>
<dbReference type="GO" id="GO:0045087">
    <property type="term" value="P:innate immune response"/>
    <property type="evidence" value="ECO:0007669"/>
    <property type="project" value="UniProtKB-KW"/>
</dbReference>
<dbReference type="GO" id="GO:0042834">
    <property type="term" value="F:peptidoglycan binding"/>
    <property type="evidence" value="ECO:0007669"/>
    <property type="project" value="InterPro"/>
</dbReference>
<dbReference type="Pfam" id="PF01510">
    <property type="entry name" value="Amidase_2"/>
    <property type="match status" value="1"/>
</dbReference>
<keyword evidence="4 6" id="KW-0391">Immunity</keyword>
<dbReference type="FunFam" id="3.40.80.10:FF:000001">
    <property type="entry name" value="Peptidoglycan recognition protein 1"/>
    <property type="match status" value="1"/>
</dbReference>
<keyword evidence="12" id="KW-1185">Reference proteome</keyword>
<feature type="disulfide bond" evidence="7">
    <location>
        <begin position="66"/>
        <end position="72"/>
    </location>
</feature>
<dbReference type="GeneID" id="412484"/>
<evidence type="ECO:0000256" key="2">
    <source>
        <dbReference type="ARBA" id="ARBA00022588"/>
    </source>
</evidence>
<dbReference type="PANTHER" id="PTHR11022">
    <property type="entry name" value="PEPTIDOGLYCAN RECOGNITION PROTEIN"/>
    <property type="match status" value="1"/>
</dbReference>
<keyword evidence="3 8" id="KW-0732">Signal</keyword>
<evidence type="ECO:0000313" key="13">
    <source>
        <dbReference type="RefSeq" id="NP_001157188.1"/>
    </source>
</evidence>
<dbReference type="CDD" id="cd06583">
    <property type="entry name" value="PGRP"/>
    <property type="match status" value="1"/>
</dbReference>
<accession>A0A7M6UD74</accession>
<dbReference type="EnsemblMetazoa" id="NM_001163716">
    <property type="protein sequence ID" value="NP_001157188"/>
    <property type="gene ID" value="GeneID_412484"/>
</dbReference>
<evidence type="ECO:0000259" key="10">
    <source>
        <dbReference type="SMART" id="SM00701"/>
    </source>
</evidence>
<proteinExistence type="inferred from homology"/>
<dbReference type="SUPFAM" id="SSF55846">
    <property type="entry name" value="N-acetylmuramoyl-L-alanine amidase-like"/>
    <property type="match status" value="1"/>
</dbReference>
<dbReference type="SMART" id="SM00701">
    <property type="entry name" value="PGRP"/>
    <property type="match status" value="1"/>
</dbReference>
<dbReference type="PANTHER" id="PTHR11022:SF41">
    <property type="entry name" value="PEPTIDOGLYCAN-RECOGNITION PROTEIN LC-RELATED"/>
    <property type="match status" value="1"/>
</dbReference>
<dbReference type="AlphaFoldDB" id="A0A7M6UD74"/>
<keyword evidence="2 6" id="KW-0399">Innate immunity</keyword>
<dbReference type="CTD" id="732851"/>